<proteinExistence type="predicted"/>
<dbReference type="InterPro" id="IPR050493">
    <property type="entry name" value="FAD-dep_Monooxygenase_BioMet"/>
</dbReference>
<name>A0A2W5QWS3_ANCNO</name>
<dbReference type="SUPFAM" id="SSF51905">
    <property type="entry name" value="FAD/NAD(P)-binding domain"/>
    <property type="match status" value="1"/>
</dbReference>
<dbReference type="GO" id="GO:0071949">
    <property type="term" value="F:FAD binding"/>
    <property type="evidence" value="ECO:0007669"/>
    <property type="project" value="InterPro"/>
</dbReference>
<evidence type="ECO:0000313" key="4">
    <source>
        <dbReference type="EMBL" id="PZQ83091.1"/>
    </source>
</evidence>
<comment type="caution">
    <text evidence="4">The sequence shown here is derived from an EMBL/GenBank/DDBJ whole genome shotgun (WGS) entry which is preliminary data.</text>
</comment>
<protein>
    <submittedName>
        <fullName evidence="4">FAD-dependent monooxygenase</fullName>
    </submittedName>
</protein>
<dbReference type="Pfam" id="PF01494">
    <property type="entry name" value="FAD_binding_3"/>
    <property type="match status" value="1"/>
</dbReference>
<evidence type="ECO:0000256" key="1">
    <source>
        <dbReference type="ARBA" id="ARBA00023002"/>
    </source>
</evidence>
<dbReference type="Gene3D" id="3.50.50.60">
    <property type="entry name" value="FAD/NAD(P)-binding domain"/>
    <property type="match status" value="1"/>
</dbReference>
<evidence type="ECO:0000313" key="5">
    <source>
        <dbReference type="Proteomes" id="UP000248887"/>
    </source>
</evidence>
<keyword evidence="1" id="KW-0560">Oxidoreductase</keyword>
<dbReference type="EMBL" id="QFQD01000024">
    <property type="protein sequence ID" value="PZQ83091.1"/>
    <property type="molecule type" value="Genomic_DNA"/>
</dbReference>
<keyword evidence="2 4" id="KW-0503">Monooxygenase</keyword>
<evidence type="ECO:0000259" key="3">
    <source>
        <dbReference type="Pfam" id="PF01494"/>
    </source>
</evidence>
<dbReference type="PANTHER" id="PTHR13789:SF309">
    <property type="entry name" value="PUTATIVE (AFU_ORTHOLOGUE AFUA_6G14510)-RELATED"/>
    <property type="match status" value="1"/>
</dbReference>
<accession>A0A2W5QWS3</accession>
<evidence type="ECO:0000256" key="2">
    <source>
        <dbReference type="ARBA" id="ARBA00023033"/>
    </source>
</evidence>
<dbReference type="Gene3D" id="3.30.9.10">
    <property type="entry name" value="D-Amino Acid Oxidase, subunit A, domain 2"/>
    <property type="match status" value="1"/>
</dbReference>
<dbReference type="InterPro" id="IPR036188">
    <property type="entry name" value="FAD/NAD-bd_sf"/>
</dbReference>
<gene>
    <name evidence="4" type="ORF">DI549_09425</name>
</gene>
<dbReference type="AlphaFoldDB" id="A0A2W5QWS3"/>
<dbReference type="GO" id="GO:0004497">
    <property type="term" value="F:monooxygenase activity"/>
    <property type="evidence" value="ECO:0007669"/>
    <property type="project" value="UniProtKB-KW"/>
</dbReference>
<feature type="domain" description="FAD-binding" evidence="3">
    <location>
        <begin position="2"/>
        <end position="323"/>
    </location>
</feature>
<sequence length="377" mass="42155">MHVEIAGGGIGGLTAATAFARRGHSVTVHEINSELREIGAGLFVWENALRALEALGAYDEIAKSGEWNQSWQIRDHRNRVLQSDWLMKDSRLLTAERRRLHIALANQAIRAGVEIRTGSEVVSATPEGELELADGTKRKADLVLGVEGVTSRIRDLLPGRKQVIRLRDGGARYLIRRREDDHEVQNSSIECWNAGRRVGVIPVSREHIYLYLCCPVIDAEGARAPANIESWVRSFPQLESYLRRLEDNGKYVEFRDIRCERWHHGRMAILGDAAHAMSPNLGQAACISIQSAYLLARCVHEAHSIGEGLRAWETKFRPVAEATQRLSRFYGRVGTRWPVLLQDARSLMISAMGSSARLQHRINVAVRTDVTAAVPIL</sequence>
<dbReference type="InterPro" id="IPR002938">
    <property type="entry name" value="FAD-bd"/>
</dbReference>
<organism evidence="4 5">
    <name type="scientific">Ancylobacter novellus</name>
    <name type="common">Thiobacillus novellus</name>
    <dbReference type="NCBI Taxonomy" id="921"/>
    <lineage>
        <taxon>Bacteria</taxon>
        <taxon>Pseudomonadati</taxon>
        <taxon>Pseudomonadota</taxon>
        <taxon>Alphaproteobacteria</taxon>
        <taxon>Hyphomicrobiales</taxon>
        <taxon>Xanthobacteraceae</taxon>
        <taxon>Ancylobacter</taxon>
    </lineage>
</organism>
<reference evidence="4 5" key="1">
    <citation type="submission" date="2017-08" db="EMBL/GenBank/DDBJ databases">
        <title>Infants hospitalized years apart are colonized by the same room-sourced microbial strains.</title>
        <authorList>
            <person name="Brooks B."/>
            <person name="Olm M.R."/>
            <person name="Firek B.A."/>
            <person name="Baker R."/>
            <person name="Thomas B.C."/>
            <person name="Morowitz M.J."/>
            <person name="Banfield J.F."/>
        </authorList>
    </citation>
    <scope>NUCLEOTIDE SEQUENCE [LARGE SCALE GENOMIC DNA]</scope>
    <source>
        <strain evidence="4">S2_005_001_R2_27</strain>
    </source>
</reference>
<dbReference type="PRINTS" id="PR00420">
    <property type="entry name" value="RNGMNOXGNASE"/>
</dbReference>
<dbReference type="PANTHER" id="PTHR13789">
    <property type="entry name" value="MONOOXYGENASE"/>
    <property type="match status" value="1"/>
</dbReference>
<dbReference type="Proteomes" id="UP000248887">
    <property type="component" value="Unassembled WGS sequence"/>
</dbReference>